<feature type="transmembrane region" description="Helical" evidence="1">
    <location>
        <begin position="175"/>
        <end position="193"/>
    </location>
</feature>
<keyword evidence="1" id="KW-0812">Transmembrane</keyword>
<dbReference type="OrthoDB" id="284830at2"/>
<dbReference type="EMBL" id="SJPF01000006">
    <property type="protein sequence ID" value="TWT29890.1"/>
    <property type="molecule type" value="Genomic_DNA"/>
</dbReference>
<accession>A0A5C5UWE5</accession>
<keyword evidence="3" id="KW-1185">Reference proteome</keyword>
<dbReference type="AlphaFoldDB" id="A0A5C5UWE5"/>
<comment type="caution">
    <text evidence="2">The sequence shown here is derived from an EMBL/GenBank/DDBJ whole genome shotgun (WGS) entry which is preliminary data.</text>
</comment>
<proteinExistence type="predicted"/>
<evidence type="ECO:0000313" key="3">
    <source>
        <dbReference type="Proteomes" id="UP000318878"/>
    </source>
</evidence>
<sequence>MNKIRVTCPHCFKRYEVSEKFAGKEGPCPSCKKTIRVPAMDEQVVIHEKESFGGVKDTAGRLVFEPIKREDAKFSPTVLAIVLFAALLVLALAYFVVRPMEDASKTPILIIGSLALALPIVYGAYWFARNDELEPFQGTDLWIRVALCSMAFAVLWGLYAFVIPYVGINEDEFPYLLLWVSVCIAAGAGAAMGCFEVDFFVGFMIYASYLIVTVVLRLAMNLSAHCPKWWEP</sequence>
<keyword evidence="1" id="KW-0472">Membrane</keyword>
<organism evidence="2 3">
    <name type="scientific">Blastopirellula retiformator</name>
    <dbReference type="NCBI Taxonomy" id="2527970"/>
    <lineage>
        <taxon>Bacteria</taxon>
        <taxon>Pseudomonadati</taxon>
        <taxon>Planctomycetota</taxon>
        <taxon>Planctomycetia</taxon>
        <taxon>Pirellulales</taxon>
        <taxon>Pirellulaceae</taxon>
        <taxon>Blastopirellula</taxon>
    </lineage>
</organism>
<dbReference type="RefSeq" id="WP_146435997.1">
    <property type="nucleotide sequence ID" value="NZ_SJPF01000006.1"/>
</dbReference>
<feature type="transmembrane region" description="Helical" evidence="1">
    <location>
        <begin position="199"/>
        <end position="219"/>
    </location>
</feature>
<name>A0A5C5UWE5_9BACT</name>
<reference evidence="2 3" key="1">
    <citation type="submission" date="2019-02" db="EMBL/GenBank/DDBJ databases">
        <title>Deep-cultivation of Planctomycetes and their phenomic and genomic characterization uncovers novel biology.</title>
        <authorList>
            <person name="Wiegand S."/>
            <person name="Jogler M."/>
            <person name="Boedeker C."/>
            <person name="Pinto D."/>
            <person name="Vollmers J."/>
            <person name="Rivas-Marin E."/>
            <person name="Kohn T."/>
            <person name="Peeters S.H."/>
            <person name="Heuer A."/>
            <person name="Rast P."/>
            <person name="Oberbeckmann S."/>
            <person name="Bunk B."/>
            <person name="Jeske O."/>
            <person name="Meyerdierks A."/>
            <person name="Storesund J.E."/>
            <person name="Kallscheuer N."/>
            <person name="Luecker S."/>
            <person name="Lage O.M."/>
            <person name="Pohl T."/>
            <person name="Merkel B.J."/>
            <person name="Hornburger P."/>
            <person name="Mueller R.-W."/>
            <person name="Bruemmer F."/>
            <person name="Labrenz M."/>
            <person name="Spormann A.M."/>
            <person name="Op Den Camp H."/>
            <person name="Overmann J."/>
            <person name="Amann R."/>
            <person name="Jetten M.S.M."/>
            <person name="Mascher T."/>
            <person name="Medema M.H."/>
            <person name="Devos D.P."/>
            <person name="Kaster A.-K."/>
            <person name="Ovreas L."/>
            <person name="Rohde M."/>
            <person name="Galperin M.Y."/>
            <person name="Jogler C."/>
        </authorList>
    </citation>
    <scope>NUCLEOTIDE SEQUENCE [LARGE SCALE GENOMIC DNA]</scope>
    <source>
        <strain evidence="2 3">Enr8</strain>
    </source>
</reference>
<evidence type="ECO:0000313" key="2">
    <source>
        <dbReference type="EMBL" id="TWT29890.1"/>
    </source>
</evidence>
<gene>
    <name evidence="2" type="ORF">Enr8_45460</name>
</gene>
<keyword evidence="1" id="KW-1133">Transmembrane helix</keyword>
<dbReference type="Proteomes" id="UP000318878">
    <property type="component" value="Unassembled WGS sequence"/>
</dbReference>
<feature type="transmembrane region" description="Helical" evidence="1">
    <location>
        <begin position="78"/>
        <end position="97"/>
    </location>
</feature>
<feature type="transmembrane region" description="Helical" evidence="1">
    <location>
        <begin position="109"/>
        <end position="129"/>
    </location>
</feature>
<feature type="transmembrane region" description="Helical" evidence="1">
    <location>
        <begin position="141"/>
        <end position="163"/>
    </location>
</feature>
<protein>
    <submittedName>
        <fullName evidence="2">Uncharacterized protein</fullName>
    </submittedName>
</protein>
<evidence type="ECO:0000256" key="1">
    <source>
        <dbReference type="SAM" id="Phobius"/>
    </source>
</evidence>